<reference evidence="8" key="1">
    <citation type="journal article" date="2019" name="Int. J. Syst. Evol. Microbiol.">
        <title>The Global Catalogue of Microorganisms (GCM) 10K type strain sequencing project: providing services to taxonomists for standard genome sequencing and annotation.</title>
        <authorList>
            <consortium name="The Broad Institute Genomics Platform"/>
            <consortium name="The Broad Institute Genome Sequencing Center for Infectious Disease"/>
            <person name="Wu L."/>
            <person name="Ma J."/>
        </authorList>
    </citation>
    <scope>NUCLEOTIDE SEQUENCE [LARGE SCALE GENOMIC DNA]</scope>
    <source>
        <strain evidence="8">CCM 8927</strain>
    </source>
</reference>
<protein>
    <submittedName>
        <fullName evidence="7">BglG family transcription antiterminator</fullName>
    </submittedName>
</protein>
<evidence type="ECO:0000256" key="4">
    <source>
        <dbReference type="ARBA" id="ARBA00023163"/>
    </source>
</evidence>
<evidence type="ECO:0000256" key="3">
    <source>
        <dbReference type="ARBA" id="ARBA00023159"/>
    </source>
</evidence>
<dbReference type="PANTHER" id="PTHR30185:SF18">
    <property type="entry name" value="TRANSCRIPTIONAL REGULATOR MTLR"/>
    <property type="match status" value="1"/>
</dbReference>
<feature type="domain" description="PTS EIIA type-2" evidence="5">
    <location>
        <begin position="499"/>
        <end position="638"/>
    </location>
</feature>
<dbReference type="EMBL" id="JBHSSF010000032">
    <property type="protein sequence ID" value="MFC6177454.1"/>
    <property type="molecule type" value="Genomic_DNA"/>
</dbReference>
<evidence type="ECO:0000259" key="6">
    <source>
        <dbReference type="PROSITE" id="PS51372"/>
    </source>
</evidence>
<keyword evidence="3" id="KW-0010">Activator</keyword>
<sequence>MRTYLILEELVKSEDYLSIAFLMNKLNVSKRTVQNELSYLKKEGKKNGYEILNTYGKGYSLEIINVQDLNHFLKELGNNESTNEQGQLIYDELSILLSTNNGEYTSTSELADMLGISNTSLYSKMDTISEYLNSYHLVLDRKSHYGIRITGHPKNIRKLMIDMYMHDDNRFKQLVDSRVGNYDEYERLVQDCINKNTLRIDYYEFQVIMCWLRVIVFYKLFFDRKAITEPISDEIKDNLIDFSKFGEVLLKLQHNFQFILSVNEVYEFYHLVEHSTQKDKVDTDIDRTLLTSELMTFFKQIDIENNTDYSSDKFFLDNLVTHLEFLIARLDEKIAYKNPLLLELCIKYSMIFDIVLKLSTFLKDKFGYETSNDELGLIAVHFLNHSETEKRSKINQYERVAIVCTTDGGISNLVKTRIKTIFPSSEVKAFPFWQYSELESFHPNIIFSSIPLKNNQESPVIYIKELISDKELQNIKQMLFLNSSDNLQNKYSEKSTAYIDLIKQDLFEVSSVKKYDTLIDQMSLKMIDRGYAYKNFDKDVALRERYMSTIYKNGIAIPHPIEMDGKKSAISLYIVKPKLVENNKDVKLVFMICLTKKDFYYYRAISNGIYQLMQNEQKIKEIYTKANINVTRNILREVERNEY</sequence>
<accession>A0ABW1RPW8</accession>
<dbReference type="Gene3D" id="1.10.10.10">
    <property type="entry name" value="Winged helix-like DNA-binding domain superfamily/Winged helix DNA-binding domain"/>
    <property type="match status" value="1"/>
</dbReference>
<dbReference type="InterPro" id="IPR007737">
    <property type="entry name" value="Mga_HTH"/>
</dbReference>
<comment type="caution">
    <text evidence="7">The sequence shown here is derived from an EMBL/GenBank/DDBJ whole genome shotgun (WGS) entry which is preliminary data.</text>
</comment>
<dbReference type="InterPro" id="IPR050661">
    <property type="entry name" value="BglG_antiterminators"/>
</dbReference>
<name>A0ABW1RPW8_9LACO</name>
<dbReference type="PANTHER" id="PTHR30185">
    <property type="entry name" value="CRYPTIC BETA-GLUCOSIDE BGL OPERON ANTITERMINATOR"/>
    <property type="match status" value="1"/>
</dbReference>
<dbReference type="InterPro" id="IPR002178">
    <property type="entry name" value="PTS_EIIA_type-2_dom"/>
</dbReference>
<dbReference type="Pfam" id="PF08279">
    <property type="entry name" value="HTH_11"/>
    <property type="match status" value="1"/>
</dbReference>
<gene>
    <name evidence="7" type="ORF">ACFQAV_11430</name>
</gene>
<dbReference type="PROSITE" id="PS51372">
    <property type="entry name" value="PRD_2"/>
    <property type="match status" value="1"/>
</dbReference>
<evidence type="ECO:0000259" key="5">
    <source>
        <dbReference type="PROSITE" id="PS51094"/>
    </source>
</evidence>
<keyword evidence="8" id="KW-1185">Reference proteome</keyword>
<evidence type="ECO:0000313" key="7">
    <source>
        <dbReference type="EMBL" id="MFC6177454.1"/>
    </source>
</evidence>
<organism evidence="7 8">
    <name type="scientific">Companilactobacillus huachuanensis</name>
    <dbReference type="NCBI Taxonomy" id="2559914"/>
    <lineage>
        <taxon>Bacteria</taxon>
        <taxon>Bacillati</taxon>
        <taxon>Bacillota</taxon>
        <taxon>Bacilli</taxon>
        <taxon>Lactobacillales</taxon>
        <taxon>Lactobacillaceae</taxon>
        <taxon>Companilactobacillus</taxon>
    </lineage>
</organism>
<evidence type="ECO:0000313" key="8">
    <source>
        <dbReference type="Proteomes" id="UP001596288"/>
    </source>
</evidence>
<dbReference type="PROSITE" id="PS51094">
    <property type="entry name" value="PTS_EIIA_TYPE_2"/>
    <property type="match status" value="1"/>
</dbReference>
<dbReference type="SUPFAM" id="SSF63520">
    <property type="entry name" value="PTS-regulatory domain, PRD"/>
    <property type="match status" value="1"/>
</dbReference>
<dbReference type="Pfam" id="PF05043">
    <property type="entry name" value="Mga"/>
    <property type="match status" value="1"/>
</dbReference>
<dbReference type="Proteomes" id="UP001596288">
    <property type="component" value="Unassembled WGS sequence"/>
</dbReference>
<dbReference type="InterPro" id="IPR016152">
    <property type="entry name" value="PTrfase/Anion_transptr"/>
</dbReference>
<dbReference type="Gene3D" id="3.40.930.10">
    <property type="entry name" value="Mannitol-specific EII, Chain A"/>
    <property type="match status" value="1"/>
</dbReference>
<dbReference type="InterPro" id="IPR011608">
    <property type="entry name" value="PRD"/>
</dbReference>
<dbReference type="Gene3D" id="1.10.1790.10">
    <property type="entry name" value="PRD domain"/>
    <property type="match status" value="1"/>
</dbReference>
<dbReference type="Pfam" id="PF00874">
    <property type="entry name" value="PRD"/>
    <property type="match status" value="1"/>
</dbReference>
<dbReference type="InterPro" id="IPR013196">
    <property type="entry name" value="HTH_11"/>
</dbReference>
<evidence type="ECO:0000256" key="2">
    <source>
        <dbReference type="ARBA" id="ARBA00023015"/>
    </source>
</evidence>
<keyword evidence="4" id="KW-0804">Transcription</keyword>
<evidence type="ECO:0000256" key="1">
    <source>
        <dbReference type="ARBA" id="ARBA00022737"/>
    </source>
</evidence>
<dbReference type="CDD" id="cd05568">
    <property type="entry name" value="PTS_IIB_bgl_like"/>
    <property type="match status" value="1"/>
</dbReference>
<feature type="domain" description="PRD" evidence="6">
    <location>
        <begin position="285"/>
        <end position="392"/>
    </location>
</feature>
<dbReference type="SUPFAM" id="SSF55804">
    <property type="entry name" value="Phoshotransferase/anion transport protein"/>
    <property type="match status" value="1"/>
</dbReference>
<dbReference type="InterPro" id="IPR036388">
    <property type="entry name" value="WH-like_DNA-bd_sf"/>
</dbReference>
<keyword evidence="2" id="KW-0805">Transcription regulation</keyword>
<dbReference type="RefSeq" id="WP_137612480.1">
    <property type="nucleotide sequence ID" value="NZ_BJDF01000032.1"/>
</dbReference>
<keyword evidence="1" id="KW-0677">Repeat</keyword>
<dbReference type="InterPro" id="IPR036390">
    <property type="entry name" value="WH_DNA-bd_sf"/>
</dbReference>
<dbReference type="SUPFAM" id="SSF46785">
    <property type="entry name" value="Winged helix' DNA-binding domain"/>
    <property type="match status" value="1"/>
</dbReference>
<dbReference type="Pfam" id="PF00359">
    <property type="entry name" value="PTS_EIIA_2"/>
    <property type="match status" value="1"/>
</dbReference>
<dbReference type="InterPro" id="IPR036634">
    <property type="entry name" value="PRD_sf"/>
</dbReference>
<proteinExistence type="predicted"/>